<keyword evidence="1" id="KW-0472">Membrane</keyword>
<dbReference type="AlphaFoldDB" id="A9BEG4"/>
<reference evidence="2 3" key="1">
    <citation type="journal article" date="2007" name="PLoS Genet.">
        <title>Patterns and implications of gene gain and loss in the evolution of Prochlorococcus.</title>
        <authorList>
            <person name="Kettler G.C."/>
            <person name="Martiny A.C."/>
            <person name="Huang K."/>
            <person name="Zucker J."/>
            <person name="Coleman M.L."/>
            <person name="Rodrigue S."/>
            <person name="Chen F."/>
            <person name="Lapidus A."/>
            <person name="Ferriera S."/>
            <person name="Johnson J."/>
            <person name="Steglich C."/>
            <person name="Church G.M."/>
            <person name="Richardson P."/>
            <person name="Chisholm S.W."/>
        </authorList>
    </citation>
    <scope>NUCLEOTIDE SEQUENCE [LARGE SCALE GENOMIC DNA]</scope>
    <source>
        <strain evidence="3">MIT 9211</strain>
    </source>
</reference>
<feature type="transmembrane region" description="Helical" evidence="1">
    <location>
        <begin position="28"/>
        <end position="54"/>
    </location>
</feature>
<accession>A9BEG4</accession>
<dbReference type="STRING" id="93059.P9211_05431"/>
<evidence type="ECO:0000256" key="1">
    <source>
        <dbReference type="SAM" id="Phobius"/>
    </source>
</evidence>
<dbReference type="KEGG" id="pmj:P9211_05431"/>
<organism evidence="2 3">
    <name type="scientific">Prochlorococcus marinus (strain MIT 9211)</name>
    <dbReference type="NCBI Taxonomy" id="93059"/>
    <lineage>
        <taxon>Bacteria</taxon>
        <taxon>Bacillati</taxon>
        <taxon>Cyanobacteriota</taxon>
        <taxon>Cyanophyceae</taxon>
        <taxon>Synechococcales</taxon>
        <taxon>Prochlorococcaceae</taxon>
        <taxon>Prochlorococcus</taxon>
    </lineage>
</organism>
<keyword evidence="3" id="KW-1185">Reference proteome</keyword>
<gene>
    <name evidence="2" type="ordered locus">P9211_05431</name>
</gene>
<protein>
    <submittedName>
        <fullName evidence="2">Uncharacterized protein</fullName>
    </submittedName>
</protein>
<sequence>MSKKLKTQRVDYATLASSLQLEEESREFIYSLIAALMKLGLLSIGIASLLNLGFASHQRIRRNMELTSLVRSETLKYKKLHLRFDSLFTIGGRNRFIEEQGQWIMPNSIRVIWR</sequence>
<keyword evidence="1" id="KW-0812">Transmembrane</keyword>
<dbReference type="eggNOG" id="ENOG50341X1">
    <property type="taxonomic scope" value="Bacteria"/>
</dbReference>
<proteinExistence type="predicted"/>
<keyword evidence="1" id="KW-1133">Transmembrane helix</keyword>
<dbReference type="HOGENOM" id="CLU_151940_0_0_3"/>
<evidence type="ECO:0000313" key="2">
    <source>
        <dbReference type="EMBL" id="ABX08474.1"/>
    </source>
</evidence>
<name>A9BEG4_PROM4</name>
<evidence type="ECO:0000313" key="3">
    <source>
        <dbReference type="Proteomes" id="UP000000788"/>
    </source>
</evidence>
<dbReference type="EMBL" id="CP000878">
    <property type="protein sequence ID" value="ABX08474.1"/>
    <property type="molecule type" value="Genomic_DNA"/>
</dbReference>
<dbReference type="Proteomes" id="UP000000788">
    <property type="component" value="Chromosome"/>
</dbReference>